<feature type="domain" description="Glycosyl transferase family 1" evidence="1">
    <location>
        <begin position="2"/>
        <end position="56"/>
    </location>
</feature>
<dbReference type="InterPro" id="IPR001296">
    <property type="entry name" value="Glyco_trans_1"/>
</dbReference>
<dbReference type="Pfam" id="PF00534">
    <property type="entry name" value="Glycos_transf_1"/>
    <property type="match status" value="1"/>
</dbReference>
<dbReference type="STRING" id="1122156.SAMN02745117_01734"/>
<gene>
    <name evidence="2" type="ORF">SAMN02745117_01734</name>
</gene>
<protein>
    <submittedName>
        <fullName evidence="2">Glycosyl transferases group 1</fullName>
    </submittedName>
</protein>
<dbReference type="SUPFAM" id="SSF53756">
    <property type="entry name" value="UDP-Glycosyltransferase/glycogen phosphorylase"/>
    <property type="match status" value="1"/>
</dbReference>
<dbReference type="PANTHER" id="PTHR12526:SF638">
    <property type="entry name" value="SPORE COAT PROTEIN SA"/>
    <property type="match status" value="1"/>
</dbReference>
<dbReference type="Proteomes" id="UP000184327">
    <property type="component" value="Unassembled WGS sequence"/>
</dbReference>
<dbReference type="EMBL" id="FQUZ01000018">
    <property type="protein sequence ID" value="SHF32468.1"/>
    <property type="molecule type" value="Genomic_DNA"/>
</dbReference>
<dbReference type="Gene3D" id="3.40.50.2000">
    <property type="entry name" value="Glycogen Phosphorylase B"/>
    <property type="match status" value="1"/>
</dbReference>
<evidence type="ECO:0000313" key="2">
    <source>
        <dbReference type="EMBL" id="SHF32468.1"/>
    </source>
</evidence>
<sequence length="79" mass="8670">MGRPVITTDAPGCRETVVDGDNGFLVPVKSVEPLAAAMLKFIEKPELIERMGARSRAIAEEKYDVHKVNAVMLKEMGIE</sequence>
<evidence type="ECO:0000259" key="1">
    <source>
        <dbReference type="Pfam" id="PF00534"/>
    </source>
</evidence>
<name>A0A1M5AQC8_9BURK</name>
<dbReference type="GO" id="GO:0016757">
    <property type="term" value="F:glycosyltransferase activity"/>
    <property type="evidence" value="ECO:0007669"/>
    <property type="project" value="InterPro"/>
</dbReference>
<evidence type="ECO:0000313" key="3">
    <source>
        <dbReference type="Proteomes" id="UP000184327"/>
    </source>
</evidence>
<accession>A0A1M5AQC8</accession>
<reference evidence="2 3" key="1">
    <citation type="submission" date="2016-11" db="EMBL/GenBank/DDBJ databases">
        <authorList>
            <person name="Jaros S."/>
            <person name="Januszkiewicz K."/>
            <person name="Wedrychowicz H."/>
        </authorList>
    </citation>
    <scope>NUCLEOTIDE SEQUENCE [LARGE SCALE GENOMIC DNA]</scope>
    <source>
        <strain evidence="2 3">DSM 16112</strain>
    </source>
</reference>
<organism evidence="2 3">
    <name type="scientific">Lampropedia hyalina DSM 16112</name>
    <dbReference type="NCBI Taxonomy" id="1122156"/>
    <lineage>
        <taxon>Bacteria</taxon>
        <taxon>Pseudomonadati</taxon>
        <taxon>Pseudomonadota</taxon>
        <taxon>Betaproteobacteria</taxon>
        <taxon>Burkholderiales</taxon>
        <taxon>Comamonadaceae</taxon>
        <taxon>Lampropedia</taxon>
    </lineage>
</organism>
<proteinExistence type="predicted"/>
<dbReference type="AlphaFoldDB" id="A0A1M5AQC8"/>
<keyword evidence="2" id="KW-0808">Transferase</keyword>
<dbReference type="PANTHER" id="PTHR12526">
    <property type="entry name" value="GLYCOSYLTRANSFERASE"/>
    <property type="match status" value="1"/>
</dbReference>
<keyword evidence="3" id="KW-1185">Reference proteome</keyword>